<dbReference type="PANTHER" id="PTHR33695">
    <property type="entry name" value="LIPOPROTEIN SIGNAL PEPTIDASE"/>
    <property type="match status" value="1"/>
</dbReference>
<proteinExistence type="inferred from homology"/>
<dbReference type="KEGG" id="nba:CUN60_12070"/>
<keyword evidence="4 9" id="KW-0812">Transmembrane</keyword>
<evidence type="ECO:0000256" key="8">
    <source>
        <dbReference type="ARBA" id="ARBA00023136"/>
    </source>
</evidence>
<evidence type="ECO:0000256" key="7">
    <source>
        <dbReference type="ARBA" id="ARBA00022989"/>
    </source>
</evidence>
<evidence type="ECO:0000256" key="6">
    <source>
        <dbReference type="ARBA" id="ARBA00022801"/>
    </source>
</evidence>
<evidence type="ECO:0000313" key="12">
    <source>
        <dbReference type="EMBL" id="AUR53206.1"/>
    </source>
</evidence>
<evidence type="ECO:0000256" key="1">
    <source>
        <dbReference type="ARBA" id="ARBA00006139"/>
    </source>
</evidence>
<reference evidence="13" key="1">
    <citation type="submission" date="2017-11" db="EMBL/GenBank/DDBJ databases">
        <authorList>
            <person name="Chan K.G."/>
            <person name="Lee L.S."/>
        </authorList>
    </citation>
    <scope>NUCLEOTIDE SEQUENCE [LARGE SCALE GENOMIC DNA]</scope>
    <source>
        <strain evidence="13">DSM 100970</strain>
    </source>
</reference>
<accession>A0A2I7N9U5</accession>
<dbReference type="GO" id="GO:0006508">
    <property type="term" value="P:proteolysis"/>
    <property type="evidence" value="ECO:0007669"/>
    <property type="project" value="UniProtKB-KW"/>
</dbReference>
<keyword evidence="8 9" id="KW-0472">Membrane</keyword>
<name>A0A2I7N9U5_9NEIS</name>
<comment type="subcellular location">
    <subcellularLocation>
        <location evidence="9">Cell membrane</location>
        <topology evidence="9">Multi-pass membrane protein</topology>
    </subcellularLocation>
</comment>
<dbReference type="PANTHER" id="PTHR33695:SF1">
    <property type="entry name" value="LIPOPROTEIN SIGNAL PEPTIDASE"/>
    <property type="match status" value="1"/>
</dbReference>
<dbReference type="AlphaFoldDB" id="A0A2I7N9U5"/>
<keyword evidence="5 9" id="KW-0064">Aspartyl protease</keyword>
<dbReference type="EC" id="3.4.23.36" evidence="9"/>
<comment type="caution">
    <text evidence="9">Lacks conserved residue(s) required for the propagation of feature annotation.</text>
</comment>
<evidence type="ECO:0000256" key="5">
    <source>
        <dbReference type="ARBA" id="ARBA00022750"/>
    </source>
</evidence>
<sequence>MGLLGISLIVIVLDQISKYIVRGHLELYQLKPVMPFWNWTLAYNEGAAFSFLASQNGWQKIFFAGIAIAVSIGLIYYIMTKPFNLLAGLAFSFILGGALGNLIDRIVAGKVTDFIDWYVGTHHWPAFNVADSFITVGVTLLIIDSLFVSKK</sequence>
<evidence type="ECO:0000256" key="10">
    <source>
        <dbReference type="RuleBase" id="RU000594"/>
    </source>
</evidence>
<gene>
    <name evidence="9" type="primary">lspA</name>
    <name evidence="12" type="ORF">CUN60_12070</name>
</gene>
<dbReference type="EMBL" id="CP024847">
    <property type="protein sequence ID" value="AUR53206.1"/>
    <property type="molecule type" value="Genomic_DNA"/>
</dbReference>
<evidence type="ECO:0000256" key="11">
    <source>
        <dbReference type="RuleBase" id="RU004181"/>
    </source>
</evidence>
<organism evidence="12 13">
    <name type="scientific">Aquella oligotrophica</name>
    <dbReference type="NCBI Taxonomy" id="2067065"/>
    <lineage>
        <taxon>Bacteria</taxon>
        <taxon>Pseudomonadati</taxon>
        <taxon>Pseudomonadota</taxon>
        <taxon>Betaproteobacteria</taxon>
        <taxon>Neisseriales</taxon>
        <taxon>Neisseriaceae</taxon>
        <taxon>Aquella</taxon>
    </lineage>
</organism>
<keyword evidence="3 9" id="KW-0645">Protease</keyword>
<dbReference type="Proteomes" id="UP000236655">
    <property type="component" value="Chromosome"/>
</dbReference>
<dbReference type="InterPro" id="IPR001872">
    <property type="entry name" value="Peptidase_A8"/>
</dbReference>
<comment type="catalytic activity">
    <reaction evidence="9 10">
        <text>Release of signal peptides from bacterial membrane prolipoproteins. Hydrolyzes -Xaa-Yaa-Zaa-|-(S,diacylglyceryl)Cys-, in which Xaa is hydrophobic (preferably Leu), and Yaa (Ala or Ser) and Zaa (Gly or Ala) have small, neutral side chains.</text>
        <dbReference type="EC" id="3.4.23.36"/>
    </reaction>
</comment>
<dbReference type="UniPathway" id="UPA00665"/>
<keyword evidence="2 9" id="KW-1003">Cell membrane</keyword>
<dbReference type="HAMAP" id="MF_00161">
    <property type="entry name" value="LspA"/>
    <property type="match status" value="1"/>
</dbReference>
<feature type="active site" evidence="9">
    <location>
        <position position="131"/>
    </location>
</feature>
<feature type="transmembrane region" description="Helical" evidence="9">
    <location>
        <begin position="123"/>
        <end position="148"/>
    </location>
</feature>
<dbReference type="OrthoDB" id="9810259at2"/>
<evidence type="ECO:0000313" key="13">
    <source>
        <dbReference type="Proteomes" id="UP000236655"/>
    </source>
</evidence>
<feature type="active site" evidence="9">
    <location>
        <position position="113"/>
    </location>
</feature>
<keyword evidence="7 9" id="KW-1133">Transmembrane helix</keyword>
<dbReference type="GO" id="GO:0005886">
    <property type="term" value="C:plasma membrane"/>
    <property type="evidence" value="ECO:0007669"/>
    <property type="project" value="UniProtKB-SubCell"/>
</dbReference>
<dbReference type="PROSITE" id="PS00855">
    <property type="entry name" value="SPASE_II"/>
    <property type="match status" value="1"/>
</dbReference>
<keyword evidence="6 9" id="KW-0378">Hydrolase</keyword>
<evidence type="ECO:0000256" key="2">
    <source>
        <dbReference type="ARBA" id="ARBA00022475"/>
    </source>
</evidence>
<keyword evidence="13" id="KW-1185">Reference proteome</keyword>
<dbReference type="NCBIfam" id="TIGR00077">
    <property type="entry name" value="lspA"/>
    <property type="match status" value="1"/>
</dbReference>
<comment type="function">
    <text evidence="9 10">This protein specifically catalyzes the removal of signal peptides from prolipoproteins.</text>
</comment>
<dbReference type="PRINTS" id="PR00781">
    <property type="entry name" value="LIPOSIGPTASE"/>
</dbReference>
<evidence type="ECO:0000256" key="9">
    <source>
        <dbReference type="HAMAP-Rule" id="MF_00161"/>
    </source>
</evidence>
<evidence type="ECO:0000256" key="3">
    <source>
        <dbReference type="ARBA" id="ARBA00022670"/>
    </source>
</evidence>
<dbReference type="GO" id="GO:0004190">
    <property type="term" value="F:aspartic-type endopeptidase activity"/>
    <property type="evidence" value="ECO:0007669"/>
    <property type="project" value="UniProtKB-UniRule"/>
</dbReference>
<comment type="pathway">
    <text evidence="9">Protein modification; lipoprotein biosynthesis (signal peptide cleavage).</text>
</comment>
<protein>
    <recommendedName>
        <fullName evidence="9">Lipoprotein signal peptidase</fullName>
        <ecNumber evidence="9">3.4.23.36</ecNumber>
    </recommendedName>
    <alternativeName>
        <fullName evidence="9">Prolipoprotein signal peptidase</fullName>
    </alternativeName>
    <alternativeName>
        <fullName evidence="9">Signal peptidase II</fullName>
        <shortName evidence="9">SPase II</shortName>
    </alternativeName>
</protein>
<feature type="transmembrane region" description="Helical" evidence="9">
    <location>
        <begin position="61"/>
        <end position="78"/>
    </location>
</feature>
<feature type="transmembrane region" description="Helical" evidence="9">
    <location>
        <begin position="85"/>
        <end position="103"/>
    </location>
</feature>
<evidence type="ECO:0000256" key="4">
    <source>
        <dbReference type="ARBA" id="ARBA00022692"/>
    </source>
</evidence>
<dbReference type="Pfam" id="PF01252">
    <property type="entry name" value="Peptidase_A8"/>
    <property type="match status" value="1"/>
</dbReference>
<comment type="similarity">
    <text evidence="1 9 11">Belongs to the peptidase A8 family.</text>
</comment>